<dbReference type="InterPro" id="IPR045170">
    <property type="entry name" value="MTOX"/>
</dbReference>
<keyword evidence="4" id="KW-0560">Oxidoreductase</keyword>
<dbReference type="Gene3D" id="3.50.50.60">
    <property type="entry name" value="FAD/NAD(P)-binding domain"/>
    <property type="match status" value="2"/>
</dbReference>
<keyword evidence="3" id="KW-0274">FAD</keyword>
<dbReference type="Proteomes" id="UP000325433">
    <property type="component" value="Unassembled WGS sequence"/>
</dbReference>
<proteinExistence type="predicted"/>
<dbReference type="GO" id="GO:0008115">
    <property type="term" value="F:sarcosine oxidase activity"/>
    <property type="evidence" value="ECO:0007669"/>
    <property type="project" value="TreeGrafter"/>
</dbReference>
<dbReference type="AlphaFoldDB" id="A0A5N6W1A0"/>
<evidence type="ECO:0000313" key="5">
    <source>
        <dbReference type="EMBL" id="KAE8314553.1"/>
    </source>
</evidence>
<reference evidence="6" key="1">
    <citation type="submission" date="2019-04" db="EMBL/GenBank/DDBJ databases">
        <title>Friends and foes A comparative genomics studyof 23 Aspergillus species from section Flavi.</title>
        <authorList>
            <consortium name="DOE Joint Genome Institute"/>
            <person name="Kjaerbolling I."/>
            <person name="Vesth T."/>
            <person name="Frisvad J.C."/>
            <person name="Nybo J.L."/>
            <person name="Theobald S."/>
            <person name="Kildgaard S."/>
            <person name="Isbrandt T."/>
            <person name="Kuo A."/>
            <person name="Sato A."/>
            <person name="Lyhne E.K."/>
            <person name="Kogle M.E."/>
            <person name="Wiebenga A."/>
            <person name="Kun R.S."/>
            <person name="Lubbers R.J."/>
            <person name="Makela M.R."/>
            <person name="Barry K."/>
            <person name="Chovatia M."/>
            <person name="Clum A."/>
            <person name="Daum C."/>
            <person name="Haridas S."/>
            <person name="He G."/>
            <person name="LaButti K."/>
            <person name="Lipzen A."/>
            <person name="Mondo S."/>
            <person name="Riley R."/>
            <person name="Salamov A."/>
            <person name="Simmons B.A."/>
            <person name="Magnuson J.K."/>
            <person name="Henrissat B."/>
            <person name="Mortensen U.H."/>
            <person name="Larsen T.O."/>
            <person name="Devries R.P."/>
            <person name="Grigoriev I.V."/>
            <person name="Machida M."/>
            <person name="Baker S.E."/>
            <person name="Andersen M.R."/>
        </authorList>
    </citation>
    <scope>NUCLEOTIDE SEQUENCE [LARGE SCALE GENOMIC DNA]</scope>
    <source>
        <strain evidence="6">CBS 130015</strain>
    </source>
</reference>
<evidence type="ECO:0000256" key="3">
    <source>
        <dbReference type="ARBA" id="ARBA00022827"/>
    </source>
</evidence>
<dbReference type="EMBL" id="ML738318">
    <property type="protein sequence ID" value="KAE8314553.1"/>
    <property type="molecule type" value="Genomic_DNA"/>
</dbReference>
<evidence type="ECO:0000256" key="2">
    <source>
        <dbReference type="ARBA" id="ARBA00022630"/>
    </source>
</evidence>
<organism evidence="5 6">
    <name type="scientific">Aspergillus transmontanensis</name>
    <dbReference type="NCBI Taxonomy" id="1034304"/>
    <lineage>
        <taxon>Eukaryota</taxon>
        <taxon>Fungi</taxon>
        <taxon>Dikarya</taxon>
        <taxon>Ascomycota</taxon>
        <taxon>Pezizomycotina</taxon>
        <taxon>Eurotiomycetes</taxon>
        <taxon>Eurotiomycetidae</taxon>
        <taxon>Eurotiales</taxon>
        <taxon>Aspergillaceae</taxon>
        <taxon>Aspergillus</taxon>
        <taxon>Aspergillus subgen. Circumdati</taxon>
    </lineage>
</organism>
<dbReference type="PANTHER" id="PTHR10961">
    <property type="entry name" value="PEROXISOMAL SARCOSINE OXIDASE"/>
    <property type="match status" value="1"/>
</dbReference>
<evidence type="ECO:0000256" key="4">
    <source>
        <dbReference type="ARBA" id="ARBA00023002"/>
    </source>
</evidence>
<keyword evidence="2" id="KW-0285">Flavoprotein</keyword>
<evidence type="ECO:0000256" key="1">
    <source>
        <dbReference type="ARBA" id="ARBA00001974"/>
    </source>
</evidence>
<evidence type="ECO:0000313" key="6">
    <source>
        <dbReference type="Proteomes" id="UP000325433"/>
    </source>
</evidence>
<keyword evidence="6" id="KW-1185">Reference proteome</keyword>
<sequence>MANSEPLKTDSIPIVDAGISCVGISRIIRVEYADRLYAKRAREALDEPNTTFEDHCYPSGFVLMADKNVASTYLGDHSGEITGASNAPSAVQFLAQECSHRCISFITGPRRRATSLRIRPRDKPVVGVNVAEGEPIFATQTILASGAWPGQLIPISHASSAMSFSTGAFVFLSYPENNLLKVSHHGFGVANQVAVGNGSRLFGDRPWWRGPMCWYSDTPYGDYMAGFHPGVQVLFIATGDSGHAFKFTPVLGRYVADCFENKASDELRNKWRLRAPDGTEGVPKQGDGSRRGQMWHVLLSHELAKL</sequence>
<comment type="cofactor">
    <cofactor evidence="1">
        <name>FAD</name>
        <dbReference type="ChEBI" id="CHEBI:57692"/>
    </cofactor>
</comment>
<dbReference type="GO" id="GO:0050031">
    <property type="term" value="F:L-pipecolate oxidase activity"/>
    <property type="evidence" value="ECO:0007669"/>
    <property type="project" value="TreeGrafter"/>
</dbReference>
<dbReference type="PANTHER" id="PTHR10961:SF45">
    <property type="entry name" value="FAD DEPENDENT OXIDOREDUCTASE DOMAIN-CONTAINING PROTEIN-RELATED"/>
    <property type="match status" value="1"/>
</dbReference>
<name>A0A5N6W1A0_9EURO</name>
<gene>
    <name evidence="5" type="ORF">BDV41DRAFT_563665</name>
</gene>
<evidence type="ECO:0008006" key="7">
    <source>
        <dbReference type="Google" id="ProtNLM"/>
    </source>
</evidence>
<dbReference type="Gene3D" id="3.30.9.10">
    <property type="entry name" value="D-Amino Acid Oxidase, subunit A, domain 2"/>
    <property type="match status" value="1"/>
</dbReference>
<dbReference type="GO" id="GO:0050660">
    <property type="term" value="F:flavin adenine dinucleotide binding"/>
    <property type="evidence" value="ECO:0007669"/>
    <property type="project" value="InterPro"/>
</dbReference>
<dbReference type="InterPro" id="IPR036188">
    <property type="entry name" value="FAD/NAD-bd_sf"/>
</dbReference>
<dbReference type="GO" id="GO:0004657">
    <property type="term" value="F:proline dehydrogenase activity"/>
    <property type="evidence" value="ECO:0007669"/>
    <property type="project" value="TreeGrafter"/>
</dbReference>
<dbReference type="SUPFAM" id="SSF51905">
    <property type="entry name" value="FAD/NAD(P)-binding domain"/>
    <property type="match status" value="1"/>
</dbReference>
<protein>
    <recommendedName>
        <fullName evidence="7">FAD dependent oxidoreductase-domain-containing protein</fullName>
    </recommendedName>
</protein>
<accession>A0A5N6W1A0</accession>